<dbReference type="OrthoDB" id="3442107at2"/>
<proteinExistence type="predicted"/>
<evidence type="ECO:0000313" key="1">
    <source>
        <dbReference type="EMBL" id="MQY04097.1"/>
    </source>
</evidence>
<evidence type="ECO:0000313" key="2">
    <source>
        <dbReference type="Proteomes" id="UP000487268"/>
    </source>
</evidence>
<protein>
    <submittedName>
        <fullName evidence="1">Uncharacterized protein</fullName>
    </submittedName>
</protein>
<reference evidence="1 2" key="1">
    <citation type="submission" date="2019-10" db="EMBL/GenBank/DDBJ databases">
        <title>Actinomadura rubteroloni sp. nov. and Actinomadura macrotermitis sp. nov., isolated from the gut of fungus growing-termite Macrotermes natalensis.</title>
        <authorList>
            <person name="Benndorf R."/>
            <person name="Martin K."/>
            <person name="Kuefner M."/>
            <person name="De Beer W."/>
            <person name="Kaster A.-K."/>
            <person name="Vollmers J."/>
            <person name="Poulsen M."/>
            <person name="Beemelmanns C."/>
        </authorList>
    </citation>
    <scope>NUCLEOTIDE SEQUENCE [LARGE SCALE GENOMIC DNA]</scope>
    <source>
        <strain evidence="1 2">RB68</strain>
    </source>
</reference>
<organism evidence="1 2">
    <name type="scientific">Actinomadura macrotermitis</name>
    <dbReference type="NCBI Taxonomy" id="2585200"/>
    <lineage>
        <taxon>Bacteria</taxon>
        <taxon>Bacillati</taxon>
        <taxon>Actinomycetota</taxon>
        <taxon>Actinomycetes</taxon>
        <taxon>Streptosporangiales</taxon>
        <taxon>Thermomonosporaceae</taxon>
        <taxon>Actinomadura</taxon>
    </lineage>
</organism>
<sequence length="794" mass="85728">MVATKVDVRAVQGELARISALVSGVARQMGPQTWQGGSAGRFTVDLQGHSRSLEQMMARVLQAVAAMNELPMVIDVPEIAAVPLQPPAGLFNQVASVSVAGLQRMEIALRRAADALPDHGRRVRALLSQGGPVEVSTAQCDRTAAWCAAQVRATKTRIHYALASDNVGITWGMAGIPDVDKFGAAQMAELARHQVQAYAKALESSDAGAKQLLADIAASLRENGKDTAYLTAFFGAVQPGSVGELAYNLHRQSGGAPLAAADKKILADVGTALAQLSRQKDGQAAVWRAMGGAGSDMPGQALLVKLAAPEVKWSSAMLLELGKAALRWRQQYPSYELTTSGGSQGEKHTSVTNQPHRAWWKDWGINGGTGLGDADLKSLREHDPALNILGRIAQQQDTTAARDLASTKLEKAFTIKDADKAKALTWVSRGNGETYAALLIAPDWTDGGDLAGKVVRLAVTQEKGHEEQAAENAAEIMKTVAWWNEKGRSQVDKLLNEGHLPKWVPWLHRDGAPGWFADSKQYSAEYGRGLTNGLLQMTRMYIPTLAYADRTSNGASADVDPATGRTFVTIDGDDAVQFLRTFAADDKLWTQLGIDTQHYKQKLYAWGLRDHSLLSAARYAGFLDGNLIRAYGKERITREELTKQQYEAAQERLALLRDLGGTILGETPAGQIPGVSDAYGMGTDLGLDKVKYADFEKKLEAIDKKHADYSSQLYVDLARAYRAQLGSPLVGAPEIDALLAKPKLSEEQIREVVQWTRHHVFVRGGNYGDGMGVTGGVIVGWSVDGLEHNAPQKD</sequence>
<keyword evidence="2" id="KW-1185">Reference proteome</keyword>
<dbReference type="EMBL" id="WEGH01000001">
    <property type="protein sequence ID" value="MQY04097.1"/>
    <property type="molecule type" value="Genomic_DNA"/>
</dbReference>
<comment type="caution">
    <text evidence="1">The sequence shown here is derived from an EMBL/GenBank/DDBJ whole genome shotgun (WGS) entry which is preliminary data.</text>
</comment>
<gene>
    <name evidence="1" type="ORF">ACRB68_21460</name>
</gene>
<name>A0A7K0BSH5_9ACTN</name>
<accession>A0A7K0BSH5</accession>
<dbReference type="RefSeq" id="WP_153531914.1">
    <property type="nucleotide sequence ID" value="NZ_WEGH01000001.1"/>
</dbReference>
<dbReference type="Proteomes" id="UP000487268">
    <property type="component" value="Unassembled WGS sequence"/>
</dbReference>
<dbReference type="AlphaFoldDB" id="A0A7K0BSH5"/>